<dbReference type="EMBL" id="JAZGSY010000072">
    <property type="protein sequence ID" value="KAL1841529.1"/>
    <property type="molecule type" value="Genomic_DNA"/>
</dbReference>
<dbReference type="Proteomes" id="UP001583172">
    <property type="component" value="Unassembled WGS sequence"/>
</dbReference>
<keyword evidence="4" id="KW-1185">Reference proteome</keyword>
<protein>
    <recommendedName>
        <fullName evidence="5">MARVEL domain-containing protein</fullName>
    </recommendedName>
</protein>
<keyword evidence="2" id="KW-0812">Transmembrane</keyword>
<feature type="compositionally biased region" description="Polar residues" evidence="1">
    <location>
        <begin position="71"/>
        <end position="81"/>
    </location>
</feature>
<feature type="transmembrane region" description="Helical" evidence="2">
    <location>
        <begin position="232"/>
        <end position="256"/>
    </location>
</feature>
<sequence length="326" mass="35521">MNKWAVNVNVSGAKLDPKLAVTSATGEKQMLSAGMLLRIYGRFVPDKRVITVDMANSEEDSAAAGSGRGSDPSTSTTPNSQGEKHQKTAHPPATMDPLRPDVPYVSPRGMWVTKFIFRVLQFTFSIIVIGLTGSMYSQRAWSILEVVCIFPVVGLSAAWALAEGIAILVRGGHRGIHPGANVALDLLIWLGIVPAITLPYIANPMYPGWGTYDSYRARYYSNYTYNPAADGIGMAALVLMGFIGAFHFITFVIACIETDRRNSQTPVVLVSNNGFAPQYPALATVVYSSQYPPVAYQSYQPQPQPQPQYDVPQLPPQTYQQGQVKA</sequence>
<keyword evidence="2" id="KW-1133">Transmembrane helix</keyword>
<feature type="region of interest" description="Disordered" evidence="1">
    <location>
        <begin position="58"/>
        <end position="98"/>
    </location>
</feature>
<name>A0ABR3VI39_HUMIN</name>
<evidence type="ECO:0000256" key="1">
    <source>
        <dbReference type="SAM" id="MobiDB-lite"/>
    </source>
</evidence>
<proteinExistence type="predicted"/>
<feature type="transmembrane region" description="Helical" evidence="2">
    <location>
        <begin position="115"/>
        <end position="136"/>
    </location>
</feature>
<feature type="transmembrane region" description="Helical" evidence="2">
    <location>
        <begin position="182"/>
        <end position="202"/>
    </location>
</feature>
<evidence type="ECO:0000313" key="3">
    <source>
        <dbReference type="EMBL" id="KAL1841529.1"/>
    </source>
</evidence>
<feature type="transmembrane region" description="Helical" evidence="2">
    <location>
        <begin position="142"/>
        <end position="162"/>
    </location>
</feature>
<gene>
    <name evidence="3" type="ORF">VTJ49DRAFT_6958</name>
</gene>
<evidence type="ECO:0008006" key="5">
    <source>
        <dbReference type="Google" id="ProtNLM"/>
    </source>
</evidence>
<keyword evidence="2" id="KW-0472">Membrane</keyword>
<comment type="caution">
    <text evidence="3">The sequence shown here is derived from an EMBL/GenBank/DDBJ whole genome shotgun (WGS) entry which is preliminary data.</text>
</comment>
<feature type="region of interest" description="Disordered" evidence="1">
    <location>
        <begin position="297"/>
        <end position="326"/>
    </location>
</feature>
<reference evidence="3 4" key="1">
    <citation type="journal article" date="2024" name="Commun. Biol.">
        <title>Comparative genomic analysis of thermophilic fungi reveals convergent evolutionary adaptations and gene losses.</title>
        <authorList>
            <person name="Steindorff A.S."/>
            <person name="Aguilar-Pontes M.V."/>
            <person name="Robinson A.J."/>
            <person name="Andreopoulos B."/>
            <person name="LaButti K."/>
            <person name="Kuo A."/>
            <person name="Mondo S."/>
            <person name="Riley R."/>
            <person name="Otillar R."/>
            <person name="Haridas S."/>
            <person name="Lipzen A."/>
            <person name="Grimwood J."/>
            <person name="Schmutz J."/>
            <person name="Clum A."/>
            <person name="Reid I.D."/>
            <person name="Moisan M.C."/>
            <person name="Butler G."/>
            <person name="Nguyen T.T.M."/>
            <person name="Dewar K."/>
            <person name="Conant G."/>
            <person name="Drula E."/>
            <person name="Henrissat B."/>
            <person name="Hansel C."/>
            <person name="Singer S."/>
            <person name="Hutchinson M.I."/>
            <person name="de Vries R.P."/>
            <person name="Natvig D.O."/>
            <person name="Powell A.J."/>
            <person name="Tsang A."/>
            <person name="Grigoriev I.V."/>
        </authorList>
    </citation>
    <scope>NUCLEOTIDE SEQUENCE [LARGE SCALE GENOMIC DNA]</scope>
    <source>
        <strain evidence="3 4">CBS 620.91</strain>
    </source>
</reference>
<organism evidence="3 4">
    <name type="scientific">Humicola insolens</name>
    <name type="common">Soft-rot fungus</name>
    <dbReference type="NCBI Taxonomy" id="85995"/>
    <lineage>
        <taxon>Eukaryota</taxon>
        <taxon>Fungi</taxon>
        <taxon>Dikarya</taxon>
        <taxon>Ascomycota</taxon>
        <taxon>Pezizomycotina</taxon>
        <taxon>Sordariomycetes</taxon>
        <taxon>Sordariomycetidae</taxon>
        <taxon>Sordariales</taxon>
        <taxon>Chaetomiaceae</taxon>
        <taxon>Mycothermus</taxon>
    </lineage>
</organism>
<evidence type="ECO:0000256" key="2">
    <source>
        <dbReference type="SAM" id="Phobius"/>
    </source>
</evidence>
<evidence type="ECO:0000313" key="4">
    <source>
        <dbReference type="Proteomes" id="UP001583172"/>
    </source>
</evidence>
<feature type="compositionally biased region" description="Low complexity" evidence="1">
    <location>
        <begin position="297"/>
        <end position="312"/>
    </location>
</feature>
<accession>A0ABR3VI39</accession>